<dbReference type="Proteomes" id="UP000186385">
    <property type="component" value="Unassembled WGS sequence"/>
</dbReference>
<dbReference type="PANTHER" id="PTHR44757:SF2">
    <property type="entry name" value="BIOFILM ARCHITECTURE MAINTENANCE PROTEIN MBAA"/>
    <property type="match status" value="1"/>
</dbReference>
<protein>
    <submittedName>
        <fullName evidence="4">Bifunctional diguanylate cyclase/phosphodiesterase</fullName>
    </submittedName>
    <submittedName>
        <fullName evidence="5">PAS domain S-box-containing protein/diguanylate cyclase (GGDEF) domain-containing protein</fullName>
    </submittedName>
</protein>
<dbReference type="PROSITE" id="PS50112">
    <property type="entry name" value="PAS"/>
    <property type="match status" value="1"/>
</dbReference>
<keyword evidence="7" id="KW-1185">Reference proteome</keyword>
<dbReference type="InterPro" id="IPR001633">
    <property type="entry name" value="EAL_dom"/>
</dbReference>
<dbReference type="SMART" id="SM00052">
    <property type="entry name" value="EAL"/>
    <property type="match status" value="1"/>
</dbReference>
<dbReference type="PIRSF" id="PIRSF005925">
    <property type="entry name" value="Dos"/>
    <property type="match status" value="1"/>
</dbReference>
<dbReference type="InterPro" id="IPR012226">
    <property type="entry name" value="Diguanyl_cyclase/Pdiesterase"/>
</dbReference>
<dbReference type="InterPro" id="IPR001610">
    <property type="entry name" value="PAC"/>
</dbReference>
<reference evidence="5 6" key="1">
    <citation type="submission" date="2017-01" db="EMBL/GenBank/DDBJ databases">
        <authorList>
            <person name="Mah S.A."/>
            <person name="Swanson W.J."/>
            <person name="Moy G.W."/>
            <person name="Vacquier V.D."/>
        </authorList>
    </citation>
    <scope>NUCLEOTIDE SEQUENCE [LARGE SCALE GENOMIC DNA]</scope>
    <source>
        <strain evidence="5 6">NIO-1016</strain>
    </source>
</reference>
<evidence type="ECO:0000313" key="7">
    <source>
        <dbReference type="Proteomes" id="UP000215545"/>
    </source>
</evidence>
<dbReference type="Gene3D" id="3.20.20.450">
    <property type="entry name" value="EAL domain"/>
    <property type="match status" value="1"/>
</dbReference>
<dbReference type="InterPro" id="IPR029787">
    <property type="entry name" value="Nucleotide_cyclase"/>
</dbReference>
<dbReference type="SUPFAM" id="SSF55781">
    <property type="entry name" value="GAF domain-like"/>
    <property type="match status" value="1"/>
</dbReference>
<evidence type="ECO:0000313" key="6">
    <source>
        <dbReference type="Proteomes" id="UP000186385"/>
    </source>
</evidence>
<name>A0A1N6NX38_9BACI</name>
<dbReference type="CDD" id="cd01949">
    <property type="entry name" value="GGDEF"/>
    <property type="match status" value="1"/>
</dbReference>
<dbReference type="SUPFAM" id="SSF141868">
    <property type="entry name" value="EAL domain-like"/>
    <property type="match status" value="1"/>
</dbReference>
<dbReference type="InterPro" id="IPR043128">
    <property type="entry name" value="Rev_trsase/Diguanyl_cyclase"/>
</dbReference>
<dbReference type="Pfam" id="PF00563">
    <property type="entry name" value="EAL"/>
    <property type="match status" value="1"/>
</dbReference>
<dbReference type="InterPro" id="IPR013656">
    <property type="entry name" value="PAS_4"/>
</dbReference>
<dbReference type="Proteomes" id="UP000215545">
    <property type="component" value="Unassembled WGS sequence"/>
</dbReference>
<dbReference type="EMBL" id="MWSK01000001">
    <property type="protein sequence ID" value="OXS80173.1"/>
    <property type="molecule type" value="Genomic_DNA"/>
</dbReference>
<gene>
    <name evidence="4" type="ORF">B1B05_01450</name>
    <name evidence="5" type="ORF">SAMN05443094_101305</name>
</gene>
<dbReference type="InterPro" id="IPR052155">
    <property type="entry name" value="Biofilm_reg_signaling"/>
</dbReference>
<feature type="domain" description="GGDEF" evidence="3">
    <location>
        <begin position="329"/>
        <end position="461"/>
    </location>
</feature>
<dbReference type="SUPFAM" id="SSF55073">
    <property type="entry name" value="Nucleotide cyclase"/>
    <property type="match status" value="1"/>
</dbReference>
<evidence type="ECO:0000313" key="5">
    <source>
        <dbReference type="EMBL" id="SIP96674.1"/>
    </source>
</evidence>
<dbReference type="InterPro" id="IPR029016">
    <property type="entry name" value="GAF-like_dom_sf"/>
</dbReference>
<dbReference type="Pfam" id="PF13185">
    <property type="entry name" value="GAF_2"/>
    <property type="match status" value="1"/>
</dbReference>
<dbReference type="EMBL" id="FTLX01000001">
    <property type="protein sequence ID" value="SIP96674.1"/>
    <property type="molecule type" value="Genomic_DNA"/>
</dbReference>
<dbReference type="Pfam" id="PF08448">
    <property type="entry name" value="PAS_4"/>
    <property type="match status" value="1"/>
</dbReference>
<dbReference type="OrthoDB" id="9759607at2"/>
<dbReference type="SMART" id="SM00065">
    <property type="entry name" value="GAF"/>
    <property type="match status" value="1"/>
</dbReference>
<dbReference type="PANTHER" id="PTHR44757">
    <property type="entry name" value="DIGUANYLATE CYCLASE DGCP"/>
    <property type="match status" value="1"/>
</dbReference>
<evidence type="ECO:0000313" key="4">
    <source>
        <dbReference type="EMBL" id="OXS80173.1"/>
    </source>
</evidence>
<dbReference type="InterPro" id="IPR003018">
    <property type="entry name" value="GAF"/>
</dbReference>
<dbReference type="Gene3D" id="3.30.70.270">
    <property type="match status" value="1"/>
</dbReference>
<reference evidence="4" key="3">
    <citation type="submission" date="2017-03" db="EMBL/GenBank/DDBJ databases">
        <authorList>
            <person name="Dastager S.G."/>
            <person name="Neurgaonkar P.S."/>
            <person name="Dharne M.S."/>
        </authorList>
    </citation>
    <scope>NUCLEOTIDE SEQUENCE</scope>
    <source>
        <strain evidence="4">DSM 25145</strain>
    </source>
</reference>
<dbReference type="CDD" id="cd00130">
    <property type="entry name" value="PAS"/>
    <property type="match status" value="1"/>
</dbReference>
<evidence type="ECO:0000259" key="2">
    <source>
        <dbReference type="PROSITE" id="PS50883"/>
    </source>
</evidence>
<dbReference type="InterPro" id="IPR035965">
    <property type="entry name" value="PAS-like_dom_sf"/>
</dbReference>
<dbReference type="InterPro" id="IPR035919">
    <property type="entry name" value="EAL_sf"/>
</dbReference>
<evidence type="ECO:0000259" key="3">
    <source>
        <dbReference type="PROSITE" id="PS50887"/>
    </source>
</evidence>
<dbReference type="SUPFAM" id="SSF55785">
    <property type="entry name" value="PYP-like sensor domain (PAS domain)"/>
    <property type="match status" value="1"/>
</dbReference>
<feature type="domain" description="PAS" evidence="1">
    <location>
        <begin position="26"/>
        <end position="52"/>
    </location>
</feature>
<feature type="domain" description="EAL" evidence="2">
    <location>
        <begin position="470"/>
        <end position="723"/>
    </location>
</feature>
<dbReference type="STRING" id="1017273.SAMN05443094_101305"/>
<dbReference type="SMART" id="SM00267">
    <property type="entry name" value="GGDEF"/>
    <property type="match status" value="1"/>
</dbReference>
<dbReference type="NCBIfam" id="TIGR00229">
    <property type="entry name" value="sensory_box"/>
    <property type="match status" value="1"/>
</dbReference>
<dbReference type="Pfam" id="PF00990">
    <property type="entry name" value="GGDEF"/>
    <property type="match status" value="1"/>
</dbReference>
<dbReference type="InterPro" id="IPR000160">
    <property type="entry name" value="GGDEF_dom"/>
</dbReference>
<dbReference type="Gene3D" id="3.30.450.20">
    <property type="entry name" value="PAS domain"/>
    <property type="match status" value="1"/>
</dbReference>
<reference evidence="7" key="2">
    <citation type="submission" date="2017-03" db="EMBL/GenBank/DDBJ databases">
        <title>Bacillus sp. V-88(T) DSM27956, whole genome shotgun sequencing project.</title>
        <authorList>
            <person name="Dastager S.G."/>
            <person name="Neurgaonkar P.S."/>
            <person name="Dharne M.S."/>
        </authorList>
    </citation>
    <scope>NUCLEOTIDE SEQUENCE [LARGE SCALE GENOMIC DNA]</scope>
    <source>
        <strain evidence="7">DSM 25145</strain>
    </source>
</reference>
<dbReference type="InterPro" id="IPR000014">
    <property type="entry name" value="PAS"/>
</dbReference>
<dbReference type="AlphaFoldDB" id="A0A1N6NX38"/>
<dbReference type="PROSITE" id="PS50883">
    <property type="entry name" value="EAL"/>
    <property type="match status" value="1"/>
</dbReference>
<dbReference type="PROSITE" id="PS50887">
    <property type="entry name" value="GGDEF"/>
    <property type="match status" value="1"/>
</dbReference>
<dbReference type="FunFam" id="3.20.20.450:FF:000001">
    <property type="entry name" value="Cyclic di-GMP phosphodiesterase yahA"/>
    <property type="match status" value="1"/>
</dbReference>
<accession>A0A1N6NX38</accession>
<dbReference type="RefSeq" id="WP_052698358.1">
    <property type="nucleotide sequence ID" value="NZ_FTLX01000001.1"/>
</dbReference>
<dbReference type="SMART" id="SM00091">
    <property type="entry name" value="PAS"/>
    <property type="match status" value="1"/>
</dbReference>
<dbReference type="Gene3D" id="3.30.450.40">
    <property type="match status" value="1"/>
</dbReference>
<proteinExistence type="predicted"/>
<evidence type="ECO:0000259" key="1">
    <source>
        <dbReference type="PROSITE" id="PS50112"/>
    </source>
</evidence>
<sequence>MEPIFTSSSLLTAYQWLFEQDDEISFAMDTSGRIQLMNEAATRLLGYSATEFFTMDYTAILLKQHAAQTVQHFQRVFTGHKESFRTALRHKNRQVVYVAVTAVPIFHDQKIQGAIGIARVRTEEQYNSDLLNGQNAVLQMIAKGAPIQDVLQQIVNTIERFSPGHPCSILLLDEEKKHLYHGAASHLPNEYITAINGAAIGENQGSCGTAAFLKKPVMTTDIKQDLRWANYRDIALKHGLKACWSTPVFDNDRNVIGTFAMYYNQVSAPTSMDKRIIQEATDLASLAIQHYKAKNQIQQLAYHDYLTGLPNRRQFRRVLDETIAHSPDETHALLFLDLDRFKFINDSFGHKSGDELLKMIVGRIQSRLDDTVLFSREGGDEFTILLKAADEQQADIMAKIVLDEFRAPFTLFENDLFITASIGISLYPRDGLQEEELFRKADIAMYEAKKRGRNSYEFYTNTLDRQSLKKLKMESELRTALDRGELFLVYQPVHNLCTGQLQGAEALIRWNSRHFGLVSPADFIPLAEETGLIIPIGEWVIRTACRQLNIWQTLGQPIQSISVNLSISQFYQHNLAGMIESILQETGVHPSHVTCEITESMTMDTDNVAAVLHSLKSLGVSISIDDFGTGYSSLSYLQKLPIDTLKIDQSFVRDIAVNESAEKIATTIILMAHHLGLHVVAEGVETAEQLQILRDYRCNAAQGYLLGRPVPPDEFFPKNFPVSL</sequence>
<dbReference type="NCBIfam" id="TIGR00254">
    <property type="entry name" value="GGDEF"/>
    <property type="match status" value="1"/>
</dbReference>
<organism evidence="5 6">
    <name type="scientific">Domibacillus enclensis</name>
    <dbReference type="NCBI Taxonomy" id="1017273"/>
    <lineage>
        <taxon>Bacteria</taxon>
        <taxon>Bacillati</taxon>
        <taxon>Bacillota</taxon>
        <taxon>Bacilli</taxon>
        <taxon>Bacillales</taxon>
        <taxon>Bacillaceae</taxon>
        <taxon>Domibacillus</taxon>
    </lineage>
</organism>
<dbReference type="SMART" id="SM00086">
    <property type="entry name" value="PAC"/>
    <property type="match status" value="1"/>
</dbReference>
<dbReference type="CDD" id="cd01948">
    <property type="entry name" value="EAL"/>
    <property type="match status" value="1"/>
</dbReference>
<dbReference type="FunFam" id="3.30.70.270:FF:000001">
    <property type="entry name" value="Diguanylate cyclase domain protein"/>
    <property type="match status" value="1"/>
</dbReference>